<dbReference type="PANTHER" id="PTHR38434:SF1">
    <property type="entry name" value="BLL2549 PROTEIN"/>
    <property type="match status" value="1"/>
</dbReference>
<dbReference type="EMBL" id="BROH01000002">
    <property type="protein sequence ID" value="GKY87294.1"/>
    <property type="molecule type" value="Genomic_DNA"/>
</dbReference>
<keyword evidence="4" id="KW-1185">Reference proteome</keyword>
<dbReference type="InterPro" id="IPR019286">
    <property type="entry name" value="DUF2339_TM"/>
</dbReference>
<feature type="transmembrane region" description="Helical" evidence="2">
    <location>
        <begin position="873"/>
        <end position="895"/>
    </location>
</feature>
<keyword evidence="2" id="KW-1133">Transmembrane helix</keyword>
<feature type="region of interest" description="Disordered" evidence="1">
    <location>
        <begin position="49"/>
        <end position="105"/>
    </location>
</feature>
<dbReference type="Proteomes" id="UP001144205">
    <property type="component" value="Unassembled WGS sequence"/>
</dbReference>
<feature type="transmembrane region" description="Helical" evidence="2">
    <location>
        <begin position="849"/>
        <end position="867"/>
    </location>
</feature>
<reference evidence="3" key="1">
    <citation type="journal article" date="2023" name="Int. J. Syst. Evol. Microbiol.">
        <title>Sinisalibacter aestuarii sp. nov., isolated from estuarine sediment of the Arakawa River.</title>
        <authorList>
            <person name="Arafat S.T."/>
            <person name="Hirano S."/>
            <person name="Sato A."/>
            <person name="Takeuchi K."/>
            <person name="Yasuda T."/>
            <person name="Terahara T."/>
            <person name="Hamada M."/>
            <person name="Kobayashi T."/>
        </authorList>
    </citation>
    <scope>NUCLEOTIDE SEQUENCE</scope>
    <source>
        <strain evidence="3">B-399</strain>
    </source>
</reference>
<feature type="transmembrane region" description="Helical" evidence="2">
    <location>
        <begin position="158"/>
        <end position="178"/>
    </location>
</feature>
<feature type="transmembrane region" description="Helical" evidence="2">
    <location>
        <begin position="787"/>
        <end position="809"/>
    </location>
</feature>
<feature type="transmembrane region" description="Helical" evidence="2">
    <location>
        <begin position="486"/>
        <end position="505"/>
    </location>
</feature>
<feature type="compositionally biased region" description="Low complexity" evidence="1">
    <location>
        <begin position="58"/>
        <end position="68"/>
    </location>
</feature>
<accession>A0ABQ5LQU6</accession>
<dbReference type="PIRSF" id="PIRSF035905">
    <property type="entry name" value="UCP035905_mp"/>
    <property type="match status" value="1"/>
</dbReference>
<sequence length="911" mass="95296">MMEGLLVLLAIAALAAPVLLIVFMVWTMQLSRRVRDLEGLVARIGHVPAPSPEPAPPAAQAAAIAPPATTTSAEVEPEAQAGPWVGAKPVAPQPTPPQNSSETAAMPPRAVVLRADKLAALGDWLKANWIYAVSAVSLAFAGLFLVQYGIETGLLTPAARVAVALLFGAALVAGGEYIRRRWGDRDEAVTAYLPSVFSGAGIVTLFGGVLAALHLYGLVGPGMGFAGLVAVAALAVGLGWYSGPLLAALGIAGAYGAPFLTGGESNHPELFYGYFALVAVTGLAIDAGRRWGWVSLLALAGAYPAVTLLWLGADWPELYALVLTGLVLAAMAIPTFTLAPAQGGAALVESVFKGRPRGWPEFPTRLVAGSMAASVAGLFVLGLSGAGEFWLALIALTALFFAIAVWADRAQALEDLAILPGLALTALPVVVAAAWVDPYRAFDLVRGAEEGTPVPATPYLILAFALAVSLMAAWRSRRGARWPVAWGAGAALVAPLVAGGIEFGWQPADLLGAYGWALAVIGVAAAMVALALAFARDDGESRPRVAGFALAALALIALALAVVFTKTALTLSFAVLAVAAAALDRRFTLRPLSVAVQVGAIGLTYRLLIDPGLGWAFDAPWWEMLLAFAGPLAATFAALWLYRPLTRPAATAVAESAGWTIAAVFASVVTIRLVDDFTPGTGTESHWFTGLLAVIWFAAAANQLWRVRLGGWLAKLRWALASVYGVIGLFVLAVGLTFLNPAVDYSTDTAVHGWPLLNTLILGYLLPALVLLAVGLRFTFLPRKFRLALTGGGLALAVVWLVLAIRHFWRGAEMDMAGFSQPELYTYTMVLLIAGAGLLYQAIARRSDLLRKAAMAVIGLTVAKVFLVDISGLVGLLRVFSFLALGLALAGLAFLNRWAASRMEEGEETGD</sequence>
<feature type="transmembrane region" description="Helical" evidence="2">
    <location>
        <begin position="686"/>
        <end position="705"/>
    </location>
</feature>
<feature type="transmembrane region" description="Helical" evidence="2">
    <location>
        <begin position="190"/>
        <end position="212"/>
    </location>
</feature>
<feature type="transmembrane region" description="Helical" evidence="2">
    <location>
        <begin position="389"/>
        <end position="407"/>
    </location>
</feature>
<feature type="transmembrane region" description="Helical" evidence="2">
    <location>
        <begin position="649"/>
        <end position="674"/>
    </location>
</feature>
<feature type="transmembrane region" description="Helical" evidence="2">
    <location>
        <begin position="759"/>
        <end position="780"/>
    </location>
</feature>
<feature type="transmembrane region" description="Helical" evidence="2">
    <location>
        <begin position="717"/>
        <end position="739"/>
    </location>
</feature>
<evidence type="ECO:0000256" key="1">
    <source>
        <dbReference type="SAM" id="MobiDB-lite"/>
    </source>
</evidence>
<proteinExistence type="predicted"/>
<keyword evidence="2" id="KW-0472">Membrane</keyword>
<name>A0ABQ5LQU6_9RHOB</name>
<protein>
    <recommendedName>
        <fullName evidence="5">DUF2339 domain-containing protein</fullName>
    </recommendedName>
</protein>
<feature type="transmembrane region" description="Helical" evidence="2">
    <location>
        <begin position="511"/>
        <end position="533"/>
    </location>
</feature>
<feature type="transmembrane region" description="Helical" evidence="2">
    <location>
        <begin position="591"/>
        <end position="609"/>
    </location>
</feature>
<feature type="transmembrane region" description="Helical" evidence="2">
    <location>
        <begin position="318"/>
        <end position="341"/>
    </location>
</feature>
<feature type="transmembrane region" description="Helical" evidence="2">
    <location>
        <begin position="269"/>
        <end position="285"/>
    </location>
</feature>
<gene>
    <name evidence="3" type="ORF">STA1M1_11630</name>
</gene>
<evidence type="ECO:0008006" key="5">
    <source>
        <dbReference type="Google" id="ProtNLM"/>
    </source>
</evidence>
<evidence type="ECO:0000256" key="2">
    <source>
        <dbReference type="SAM" id="Phobius"/>
    </source>
</evidence>
<evidence type="ECO:0000313" key="4">
    <source>
        <dbReference type="Proteomes" id="UP001144205"/>
    </source>
</evidence>
<feature type="transmembrane region" description="Helical" evidence="2">
    <location>
        <begin position="6"/>
        <end position="26"/>
    </location>
</feature>
<feature type="transmembrane region" description="Helical" evidence="2">
    <location>
        <begin position="362"/>
        <end position="383"/>
    </location>
</feature>
<feature type="transmembrane region" description="Helical" evidence="2">
    <location>
        <begin position="292"/>
        <end position="312"/>
    </location>
</feature>
<dbReference type="InterPro" id="IPR014600">
    <property type="entry name" value="UCP035905_mem"/>
</dbReference>
<feature type="transmembrane region" description="Helical" evidence="2">
    <location>
        <begin position="416"/>
        <end position="436"/>
    </location>
</feature>
<feature type="transmembrane region" description="Helical" evidence="2">
    <location>
        <begin position="621"/>
        <end position="642"/>
    </location>
</feature>
<dbReference type="PANTHER" id="PTHR38434">
    <property type="entry name" value="BLL2549 PROTEIN"/>
    <property type="match status" value="1"/>
</dbReference>
<dbReference type="Pfam" id="PF10101">
    <property type="entry name" value="DUF2339"/>
    <property type="match status" value="1"/>
</dbReference>
<feature type="transmembrane region" description="Helical" evidence="2">
    <location>
        <begin position="824"/>
        <end position="842"/>
    </location>
</feature>
<keyword evidence="2" id="KW-0812">Transmembrane</keyword>
<comment type="caution">
    <text evidence="3">The sequence shown here is derived from an EMBL/GenBank/DDBJ whole genome shotgun (WGS) entry which is preliminary data.</text>
</comment>
<feature type="transmembrane region" description="Helical" evidence="2">
    <location>
        <begin position="545"/>
        <end position="562"/>
    </location>
</feature>
<feature type="transmembrane region" description="Helical" evidence="2">
    <location>
        <begin position="456"/>
        <end position="474"/>
    </location>
</feature>
<organism evidence="3 4">
    <name type="scientific">Sinisalibacter aestuarii</name>
    <dbReference type="NCBI Taxonomy" id="2949426"/>
    <lineage>
        <taxon>Bacteria</taxon>
        <taxon>Pseudomonadati</taxon>
        <taxon>Pseudomonadota</taxon>
        <taxon>Alphaproteobacteria</taxon>
        <taxon>Rhodobacterales</taxon>
        <taxon>Roseobacteraceae</taxon>
        <taxon>Sinisalibacter</taxon>
    </lineage>
</organism>
<evidence type="ECO:0000313" key="3">
    <source>
        <dbReference type="EMBL" id="GKY87294.1"/>
    </source>
</evidence>
<feature type="transmembrane region" description="Helical" evidence="2">
    <location>
        <begin position="127"/>
        <end position="146"/>
    </location>
</feature>